<evidence type="ECO:0000256" key="2">
    <source>
        <dbReference type="ARBA" id="ARBA00023315"/>
    </source>
</evidence>
<evidence type="ECO:0000313" key="4">
    <source>
        <dbReference type="EMBL" id="SCF04176.1"/>
    </source>
</evidence>
<dbReference type="SUPFAM" id="SSF55729">
    <property type="entry name" value="Acyl-CoA N-acyltransferases (Nat)"/>
    <property type="match status" value="2"/>
</dbReference>
<dbReference type="Proteomes" id="UP000183585">
    <property type="component" value="Unassembled WGS sequence"/>
</dbReference>
<feature type="domain" description="N-acetyltransferase" evidence="3">
    <location>
        <begin position="3"/>
        <end position="152"/>
    </location>
</feature>
<dbReference type="RefSeq" id="WP_074474312.1">
    <property type="nucleotide sequence ID" value="NZ_FMCT01000004.1"/>
</dbReference>
<evidence type="ECO:0000256" key="1">
    <source>
        <dbReference type="ARBA" id="ARBA00022679"/>
    </source>
</evidence>
<dbReference type="PROSITE" id="PS51186">
    <property type="entry name" value="GNAT"/>
    <property type="match status" value="2"/>
</dbReference>
<dbReference type="Gene3D" id="3.40.630.30">
    <property type="match status" value="1"/>
</dbReference>
<evidence type="ECO:0000259" key="3">
    <source>
        <dbReference type="PROSITE" id="PS51186"/>
    </source>
</evidence>
<keyword evidence="2 4" id="KW-0012">Acyltransferase</keyword>
<dbReference type="EMBL" id="FMCT01000004">
    <property type="protein sequence ID" value="SCF04176.1"/>
    <property type="molecule type" value="Genomic_DNA"/>
</dbReference>
<keyword evidence="1 4" id="KW-0808">Transferase</keyword>
<gene>
    <name evidence="4" type="ORF">GA0070563_104275</name>
</gene>
<keyword evidence="5" id="KW-1185">Reference proteome</keyword>
<dbReference type="PANTHER" id="PTHR43877:SF1">
    <property type="entry name" value="ACETYLTRANSFERASE"/>
    <property type="match status" value="1"/>
</dbReference>
<accession>A0A1C4X6T3</accession>
<dbReference type="STRING" id="47853.TK50_24820"/>
<dbReference type="PANTHER" id="PTHR43877">
    <property type="entry name" value="AMINOALKYLPHOSPHONATE N-ACETYLTRANSFERASE-RELATED-RELATED"/>
    <property type="match status" value="1"/>
</dbReference>
<dbReference type="GO" id="GO:0016747">
    <property type="term" value="F:acyltransferase activity, transferring groups other than amino-acyl groups"/>
    <property type="evidence" value="ECO:0007669"/>
    <property type="project" value="InterPro"/>
</dbReference>
<proteinExistence type="predicted"/>
<dbReference type="AlphaFoldDB" id="A0A1C4X6T3"/>
<protein>
    <submittedName>
        <fullName evidence="4">L-amino acid N-acyltransferase YncA</fullName>
    </submittedName>
</protein>
<dbReference type="InterPro" id="IPR000182">
    <property type="entry name" value="GNAT_dom"/>
</dbReference>
<name>A0A1C4X6T3_9ACTN</name>
<organism evidence="4 5">
    <name type="scientific">Micromonospora carbonacea</name>
    <dbReference type="NCBI Taxonomy" id="47853"/>
    <lineage>
        <taxon>Bacteria</taxon>
        <taxon>Bacillati</taxon>
        <taxon>Actinomycetota</taxon>
        <taxon>Actinomycetes</taxon>
        <taxon>Micromonosporales</taxon>
        <taxon>Micromonosporaceae</taxon>
        <taxon>Micromonospora</taxon>
    </lineage>
</organism>
<sequence length="304" mass="32709">MTPTVRPFADADADAVSGVLRAGLPHLLATPELLRWQVARAQTPERFGALVAEVDGVPVGVARTGLLHESAEPGRGFVNLTVRPDRRGRGAGSALLAAAEQRLVGLGATTAYAMVDDTPADLAFAERHGYRRGRRSLLLRCDLSVPPPPPAPGTGVRLLAAADLPDPRALYAADLDVSRDEPGEVSMDEIAYADWLAAYWHRPDLDRELTTVAVADGEVVAFTVGLTDSRHDHRCGMTGTRRPHRRRGLARLVKQAALRRAAAAGFRHSVTVNDAGNAAMLGLNETLGYRPVAAQWRHRRDLPS</sequence>
<dbReference type="InterPro" id="IPR016181">
    <property type="entry name" value="Acyl_CoA_acyltransferase"/>
</dbReference>
<dbReference type="Pfam" id="PF00583">
    <property type="entry name" value="Acetyltransf_1"/>
    <property type="match status" value="2"/>
</dbReference>
<dbReference type="InterPro" id="IPR050832">
    <property type="entry name" value="Bact_Acetyltransf"/>
</dbReference>
<evidence type="ECO:0000313" key="5">
    <source>
        <dbReference type="Proteomes" id="UP000183585"/>
    </source>
</evidence>
<reference evidence="5" key="1">
    <citation type="submission" date="2016-06" db="EMBL/GenBank/DDBJ databases">
        <authorList>
            <person name="Varghese N."/>
            <person name="Submissions Spin"/>
        </authorList>
    </citation>
    <scope>NUCLEOTIDE SEQUENCE [LARGE SCALE GENOMIC DNA]</scope>
    <source>
        <strain evidence="5">DSM 43168</strain>
    </source>
</reference>
<feature type="domain" description="N-acetyltransferase" evidence="3">
    <location>
        <begin position="154"/>
        <end position="304"/>
    </location>
</feature>